<reference evidence="2 3" key="1">
    <citation type="submission" date="2018-07" db="EMBL/GenBank/DDBJ databases">
        <title>Dyadobacter roseus sp. nov., isolated from rose rhizosphere soil.</title>
        <authorList>
            <person name="Chen L."/>
        </authorList>
    </citation>
    <scope>NUCLEOTIDE SEQUENCE [LARGE SCALE GENOMIC DNA]</scope>
    <source>
        <strain evidence="2 3">RS19</strain>
    </source>
</reference>
<organism evidence="2 3">
    <name type="scientific">Dyadobacter luteus</name>
    <dbReference type="NCBI Taxonomy" id="2259619"/>
    <lineage>
        <taxon>Bacteria</taxon>
        <taxon>Pseudomonadati</taxon>
        <taxon>Bacteroidota</taxon>
        <taxon>Cytophagia</taxon>
        <taxon>Cytophagales</taxon>
        <taxon>Spirosomataceae</taxon>
        <taxon>Dyadobacter</taxon>
    </lineage>
</organism>
<dbReference type="Gene3D" id="3.40.50.880">
    <property type="match status" value="1"/>
</dbReference>
<name>A0A3D8Y590_9BACT</name>
<dbReference type="Pfam" id="PF06283">
    <property type="entry name" value="ThuA"/>
    <property type="match status" value="1"/>
</dbReference>
<dbReference type="Proteomes" id="UP000256373">
    <property type="component" value="Unassembled WGS sequence"/>
</dbReference>
<dbReference type="EMBL" id="QNUL01000031">
    <property type="protein sequence ID" value="REA57077.1"/>
    <property type="molecule type" value="Genomic_DNA"/>
</dbReference>
<dbReference type="InterPro" id="IPR029010">
    <property type="entry name" value="ThuA-like"/>
</dbReference>
<protein>
    <recommendedName>
        <fullName evidence="1">ThuA-like domain-containing protein</fullName>
    </recommendedName>
</protein>
<evidence type="ECO:0000259" key="1">
    <source>
        <dbReference type="Pfam" id="PF06283"/>
    </source>
</evidence>
<dbReference type="OrthoDB" id="189183at2"/>
<comment type="caution">
    <text evidence="2">The sequence shown here is derived from an EMBL/GenBank/DDBJ whole genome shotgun (WGS) entry which is preliminary data.</text>
</comment>
<evidence type="ECO:0000313" key="3">
    <source>
        <dbReference type="Proteomes" id="UP000256373"/>
    </source>
</evidence>
<dbReference type="InterPro" id="IPR029062">
    <property type="entry name" value="Class_I_gatase-like"/>
</dbReference>
<sequence>MVANQRWILAGLVLVIGISAFVWRAVSPPVPVRIKGPKQIVFIAGGDSHGKGEHEHKGGTTLLAEKFKTAYPESETLVIQGWPDDLTPLKEANTIVVFCDGGGDHLLAPHLAKLDQILAKGTGLVMLHFALEIPKGEGGQYFQKWIGGYFETDWSVNPIFTASFDSIPKHPVTNGVKPFAVKDEWYYHMRFVNRMNGITPILQTLPPESTLQLKDGTHSNNKFVRKAVLENKEPQIMAWAYDRPAIGRGFGFTGAHMHTNWQDDNFRKLVLNAIAWTAQMNVPDEGIVSAKPSNEELEKLSKQI</sequence>
<dbReference type="PANTHER" id="PTHR40469">
    <property type="entry name" value="SECRETED GLYCOSYL HYDROLASE"/>
    <property type="match status" value="1"/>
</dbReference>
<keyword evidence="3" id="KW-1185">Reference proteome</keyword>
<proteinExistence type="predicted"/>
<dbReference type="RefSeq" id="WP_115833691.1">
    <property type="nucleotide sequence ID" value="NZ_QNUL01000031.1"/>
</dbReference>
<accession>A0A3D8Y590</accession>
<gene>
    <name evidence="2" type="ORF">DSL64_25015</name>
</gene>
<dbReference type="PANTHER" id="PTHR40469:SF2">
    <property type="entry name" value="GALACTOSE-BINDING DOMAIN-LIKE SUPERFAMILY PROTEIN"/>
    <property type="match status" value="1"/>
</dbReference>
<dbReference type="AlphaFoldDB" id="A0A3D8Y590"/>
<dbReference type="SUPFAM" id="SSF52317">
    <property type="entry name" value="Class I glutamine amidotransferase-like"/>
    <property type="match status" value="1"/>
</dbReference>
<evidence type="ECO:0000313" key="2">
    <source>
        <dbReference type="EMBL" id="REA57077.1"/>
    </source>
</evidence>
<feature type="domain" description="ThuA-like" evidence="1">
    <location>
        <begin position="94"/>
        <end position="277"/>
    </location>
</feature>